<feature type="signal peptide" evidence="2">
    <location>
        <begin position="1"/>
        <end position="22"/>
    </location>
</feature>
<keyword evidence="1" id="KW-0812">Transmembrane</keyword>
<reference evidence="3 4" key="1">
    <citation type="submission" date="2023-12" db="EMBL/GenBank/DDBJ databases">
        <title>Genome sequencing and assembly of bacterial species from a model synthetic community.</title>
        <authorList>
            <person name="Hogle S.L."/>
        </authorList>
    </citation>
    <scope>NUCLEOTIDE SEQUENCE [LARGE SCALE GENOMIC DNA]</scope>
    <source>
        <strain evidence="3 4">HAMBI_3031</strain>
    </source>
</reference>
<keyword evidence="4" id="KW-1185">Reference proteome</keyword>
<evidence type="ECO:0000256" key="1">
    <source>
        <dbReference type="SAM" id="Phobius"/>
    </source>
</evidence>
<keyword evidence="1" id="KW-1133">Transmembrane helix</keyword>
<feature type="transmembrane region" description="Helical" evidence="1">
    <location>
        <begin position="157"/>
        <end position="175"/>
    </location>
</feature>
<protein>
    <recommendedName>
        <fullName evidence="5">Lipoprotein</fullName>
    </recommendedName>
</protein>
<evidence type="ECO:0000256" key="2">
    <source>
        <dbReference type="SAM" id="SignalP"/>
    </source>
</evidence>
<keyword evidence="2" id="KW-0732">Signal</keyword>
<evidence type="ECO:0008006" key="5">
    <source>
        <dbReference type="Google" id="ProtNLM"/>
    </source>
</evidence>
<evidence type="ECO:0000313" key="3">
    <source>
        <dbReference type="EMBL" id="WQD40116.1"/>
    </source>
</evidence>
<dbReference type="EMBL" id="CP139960">
    <property type="protein sequence ID" value="WQD40116.1"/>
    <property type="molecule type" value="Genomic_DNA"/>
</dbReference>
<dbReference type="PROSITE" id="PS51257">
    <property type="entry name" value="PROKAR_LIPOPROTEIN"/>
    <property type="match status" value="1"/>
</dbReference>
<sequence>MKLYTLAGFTALLTALSFISCSSGNKIQVNEYARLVSCHQANNVPVQSPGLRPLHELTTDSILLGKYSFRSLNIAYAFGFLPLLLQYEKLQSNQPSIETDMDRRLKKIEIALQLSERIDLASLEISSFASELDCEEERITQVADFLKGKEKQRETRLTVSAIGVGAIGGVASGILSTRSDAGNSGDYLGIATGITEAILGVLILRNSKKTELLHPRNALKDIWFGQAVSDIFPPAVWYYLKYKNPNQPEELSLRERIIERWKSFNQVDPKALNQFETLYLKDKGIYDTEALYNRAKMYDQVESYVKMIKQDLTTLSYELALQNHAK</sequence>
<dbReference type="RefSeq" id="WP_114789503.1">
    <property type="nucleotide sequence ID" value="NZ_CP139960.1"/>
</dbReference>
<dbReference type="Proteomes" id="UP001325680">
    <property type="component" value="Chromosome"/>
</dbReference>
<feature type="chain" id="PRO_5045348531" description="Lipoprotein" evidence="2">
    <location>
        <begin position="23"/>
        <end position="326"/>
    </location>
</feature>
<accession>A0ABZ0WAA2</accession>
<proteinExistence type="predicted"/>
<evidence type="ECO:0000313" key="4">
    <source>
        <dbReference type="Proteomes" id="UP001325680"/>
    </source>
</evidence>
<organism evidence="3 4">
    <name type="scientific">Niabella yanshanensis</name>
    <dbReference type="NCBI Taxonomy" id="577386"/>
    <lineage>
        <taxon>Bacteria</taxon>
        <taxon>Pseudomonadati</taxon>
        <taxon>Bacteroidota</taxon>
        <taxon>Chitinophagia</taxon>
        <taxon>Chitinophagales</taxon>
        <taxon>Chitinophagaceae</taxon>
        <taxon>Niabella</taxon>
    </lineage>
</organism>
<feature type="transmembrane region" description="Helical" evidence="1">
    <location>
        <begin position="187"/>
        <end position="204"/>
    </location>
</feature>
<keyword evidence="1" id="KW-0472">Membrane</keyword>
<gene>
    <name evidence="3" type="ORF">U0035_08155</name>
</gene>
<name>A0ABZ0WAA2_9BACT</name>